<name>A0A8J3IAP6_9CHLR</name>
<dbReference type="Proteomes" id="UP000612362">
    <property type="component" value="Unassembled WGS sequence"/>
</dbReference>
<evidence type="ECO:0000313" key="1">
    <source>
        <dbReference type="EMBL" id="GHO50408.1"/>
    </source>
</evidence>
<comment type="caution">
    <text evidence="1">The sequence shown here is derived from an EMBL/GenBank/DDBJ whole genome shotgun (WGS) entry which is preliminary data.</text>
</comment>
<proteinExistence type="predicted"/>
<reference evidence="1" key="1">
    <citation type="submission" date="2020-10" db="EMBL/GenBank/DDBJ databases">
        <title>Taxonomic study of unclassified bacteria belonging to the class Ktedonobacteria.</title>
        <authorList>
            <person name="Yabe S."/>
            <person name="Wang C.M."/>
            <person name="Zheng Y."/>
            <person name="Sakai Y."/>
            <person name="Cavaletti L."/>
            <person name="Monciardini P."/>
            <person name="Donadio S."/>
        </authorList>
    </citation>
    <scope>NUCLEOTIDE SEQUENCE</scope>
    <source>
        <strain evidence="1">SOSP1-1</strain>
    </source>
</reference>
<dbReference type="AlphaFoldDB" id="A0A8J3IAP6"/>
<protein>
    <recommendedName>
        <fullName evidence="3">Transposase</fullName>
    </recommendedName>
</protein>
<dbReference type="EMBL" id="BNJF01000008">
    <property type="protein sequence ID" value="GHO50408.1"/>
    <property type="molecule type" value="Genomic_DNA"/>
</dbReference>
<organism evidence="1 2">
    <name type="scientific">Ktedonospora formicarum</name>
    <dbReference type="NCBI Taxonomy" id="2778364"/>
    <lineage>
        <taxon>Bacteria</taxon>
        <taxon>Bacillati</taxon>
        <taxon>Chloroflexota</taxon>
        <taxon>Ktedonobacteria</taxon>
        <taxon>Ktedonobacterales</taxon>
        <taxon>Ktedonobacteraceae</taxon>
        <taxon>Ktedonospora</taxon>
    </lineage>
</organism>
<keyword evidence="2" id="KW-1185">Reference proteome</keyword>
<evidence type="ECO:0008006" key="3">
    <source>
        <dbReference type="Google" id="ProtNLM"/>
    </source>
</evidence>
<gene>
    <name evidence="1" type="ORF">KSX_85710</name>
</gene>
<accession>A0A8J3IAP6</accession>
<evidence type="ECO:0000313" key="2">
    <source>
        <dbReference type="Proteomes" id="UP000612362"/>
    </source>
</evidence>
<sequence length="96" mass="11313">MRAVLAEVVWGITRTDTYLAAQYHRLARRKGKRRAVMAVAHSLLVIIYHVLREKKPYEELGPDYFDQLDTERTQRYYVRRLEQLGFNVELAPAHIA</sequence>